<dbReference type="CDD" id="cd02244">
    <property type="entry name" value="cupin_7S_vicilin-like_N"/>
    <property type="match status" value="1"/>
</dbReference>
<feature type="chain" id="PRO_5002360886" description="Cupin type-1 domain-containing protein" evidence="2">
    <location>
        <begin position="27"/>
        <end position="580"/>
    </location>
</feature>
<reference evidence="4" key="1">
    <citation type="submission" date="2015-04" db="UniProtKB">
        <authorList>
            <consortium name="EnsemblPlants"/>
        </authorList>
    </citation>
    <scope>IDENTIFICATION</scope>
    <source>
        <strain evidence="4">SL10</strain>
    </source>
</reference>
<protein>
    <recommendedName>
        <fullName evidence="3">Cupin type-1 domain-containing protein</fullName>
    </recommendedName>
</protein>
<feature type="compositionally biased region" description="Acidic residues" evidence="1">
    <location>
        <begin position="37"/>
        <end position="52"/>
    </location>
</feature>
<proteinExistence type="predicted"/>
<evidence type="ECO:0000256" key="2">
    <source>
        <dbReference type="SAM" id="SignalP"/>
    </source>
</evidence>
<dbReference type="EnsemblPlants" id="ONIVA03G17480.1">
    <property type="protein sequence ID" value="ONIVA03G17480.1"/>
    <property type="gene ID" value="ONIVA03G17480"/>
</dbReference>
<accession>A0A0E0GM25</accession>
<organism evidence="4">
    <name type="scientific">Oryza nivara</name>
    <name type="common">Indian wild rice</name>
    <name type="synonym">Oryza sativa f. spontanea</name>
    <dbReference type="NCBI Taxonomy" id="4536"/>
    <lineage>
        <taxon>Eukaryota</taxon>
        <taxon>Viridiplantae</taxon>
        <taxon>Streptophyta</taxon>
        <taxon>Embryophyta</taxon>
        <taxon>Tracheophyta</taxon>
        <taxon>Spermatophyta</taxon>
        <taxon>Magnoliopsida</taxon>
        <taxon>Liliopsida</taxon>
        <taxon>Poales</taxon>
        <taxon>Poaceae</taxon>
        <taxon>BOP clade</taxon>
        <taxon>Oryzoideae</taxon>
        <taxon>Oryzeae</taxon>
        <taxon>Oryzinae</taxon>
        <taxon>Oryza</taxon>
    </lineage>
</organism>
<reference evidence="4" key="2">
    <citation type="submission" date="2018-04" db="EMBL/GenBank/DDBJ databases">
        <title>OnivRS2 (Oryza nivara Reference Sequence Version 2).</title>
        <authorList>
            <person name="Zhang J."/>
            <person name="Kudrna D."/>
            <person name="Lee S."/>
            <person name="Talag J."/>
            <person name="Rajasekar S."/>
            <person name="Welchert J."/>
            <person name="Hsing Y.-I."/>
            <person name="Wing R.A."/>
        </authorList>
    </citation>
    <scope>NUCLEOTIDE SEQUENCE [LARGE SCALE GENOMIC DNA]</scope>
    <source>
        <strain evidence="4">SL10</strain>
    </source>
</reference>
<dbReference type="CDD" id="cd02245">
    <property type="entry name" value="cupin_7S_vicilin-like_C"/>
    <property type="match status" value="1"/>
</dbReference>
<dbReference type="Gene3D" id="2.60.120.10">
    <property type="entry name" value="Jelly Rolls"/>
    <property type="match status" value="2"/>
</dbReference>
<feature type="domain" description="Cupin type-1" evidence="3">
    <location>
        <begin position="76"/>
        <end position="253"/>
    </location>
</feature>
<feature type="signal peptide" evidence="2">
    <location>
        <begin position="1"/>
        <end position="26"/>
    </location>
</feature>
<dbReference type="Gramene" id="ONIVA03G17480.1">
    <property type="protein sequence ID" value="ONIVA03G17480.1"/>
    <property type="gene ID" value="ONIVA03G17480"/>
</dbReference>
<feature type="region of interest" description="Disordered" evidence="1">
    <location>
        <begin position="530"/>
        <end position="580"/>
    </location>
</feature>
<dbReference type="InterPro" id="IPR050253">
    <property type="entry name" value="Seed_Storage-Functional"/>
</dbReference>
<feature type="domain" description="Cupin type-1" evidence="3">
    <location>
        <begin position="363"/>
        <end position="512"/>
    </location>
</feature>
<dbReference type="AlphaFoldDB" id="A0A0E0GM25"/>
<sequence>MGRRRVAAAVAPLLMLLLLLLSRCSAASRRGGKGWDWEEEHEGEWRPEEEEEGGKGGGGGGDHPGPKPRPAERGLFVLDRGEKVVESEGGHVRVVRGRPWPPAAVPDPWQRGWSAASGCCREGLMHIGFITMEPKTLFVPQYVDSNLILFVQLGEVKVGWMHKDELVEKNLKMGDVLHIDAGSTFYMVNSGKGQRLKIICSIDASDNIGFGPYQAFFLGGGGGGGSRHPQSVIAGFDPKTLVIAFNTTFEDLDQTLLVDTGRGPIMYYTTEPVMSGGQGGVGVGYSGARRGAAAGQWRPVGRGEEEEEEEEEELVVDEASSTWSWTKLVGRLLGVVGGGAPSNSVAAQPKKKKDKTVRAPEPYNLYEQGTGFRNAYGSSVAVDKHDYEPLGHSDIGVYLVNLTAGSMMAPHVNPRATEYGVVLSGTGCIEVVFPNGSKAMSATVRAGDVFYIPRYFPFCQVASRGGPFVFFGFTTSARRNHPQFLVGGSSVLRALLGTELAAAFGVPEKAMRKLVLAQNEAVILPSWPEKKKKKKWEEEPEDERWEEKKKAAKQRKPWVIEQVPAKSQQATEASYSLTGE</sequence>
<evidence type="ECO:0000313" key="5">
    <source>
        <dbReference type="Proteomes" id="UP000006591"/>
    </source>
</evidence>
<feature type="compositionally biased region" description="Polar residues" evidence="1">
    <location>
        <begin position="565"/>
        <end position="580"/>
    </location>
</feature>
<dbReference type="SUPFAM" id="SSF51182">
    <property type="entry name" value="RmlC-like cupins"/>
    <property type="match status" value="1"/>
</dbReference>
<dbReference type="PANTHER" id="PTHR31189:SF2">
    <property type="entry name" value="RMLC-LIKE CUPINS SUPERFAMILY PROTEIN"/>
    <property type="match status" value="1"/>
</dbReference>
<evidence type="ECO:0000256" key="1">
    <source>
        <dbReference type="SAM" id="MobiDB-lite"/>
    </source>
</evidence>
<dbReference type="InterPro" id="IPR014710">
    <property type="entry name" value="RmlC-like_jellyroll"/>
</dbReference>
<keyword evidence="5" id="KW-1185">Reference proteome</keyword>
<name>A0A0E0GM25_ORYNI</name>
<evidence type="ECO:0000313" key="4">
    <source>
        <dbReference type="EnsemblPlants" id="ONIVA03G17480.1"/>
    </source>
</evidence>
<dbReference type="InterPro" id="IPR011051">
    <property type="entry name" value="RmlC_Cupin_sf"/>
</dbReference>
<dbReference type="Pfam" id="PF00190">
    <property type="entry name" value="Cupin_1"/>
    <property type="match status" value="1"/>
</dbReference>
<dbReference type="SMART" id="SM00835">
    <property type="entry name" value="Cupin_1"/>
    <property type="match status" value="2"/>
</dbReference>
<keyword evidence="2" id="KW-0732">Signal</keyword>
<evidence type="ECO:0000259" key="3">
    <source>
        <dbReference type="SMART" id="SM00835"/>
    </source>
</evidence>
<dbReference type="Proteomes" id="UP000006591">
    <property type="component" value="Chromosome 3"/>
</dbReference>
<dbReference type="HOGENOM" id="CLU_027536_0_0_1"/>
<feature type="region of interest" description="Disordered" evidence="1">
    <location>
        <begin position="29"/>
        <end position="73"/>
    </location>
</feature>
<dbReference type="OMA" id="GSHHKNM"/>
<dbReference type="STRING" id="4536.A0A0E0GM25"/>
<dbReference type="eggNOG" id="ENOG502QRZP">
    <property type="taxonomic scope" value="Eukaryota"/>
</dbReference>
<dbReference type="InterPro" id="IPR006045">
    <property type="entry name" value="Cupin_1"/>
</dbReference>
<dbReference type="PANTHER" id="PTHR31189">
    <property type="entry name" value="OS03G0336100 PROTEIN-RELATED"/>
    <property type="match status" value="1"/>
</dbReference>